<keyword evidence="3" id="KW-1185">Reference proteome</keyword>
<evidence type="ECO:0000313" key="3">
    <source>
        <dbReference type="Proteomes" id="UP000217265"/>
    </source>
</evidence>
<dbReference type="KEGG" id="vbh:CMV30_12125"/>
<keyword evidence="1" id="KW-0732">Signal</keyword>
<dbReference type="InterPro" id="IPR032638">
    <property type="entry name" value="Porin_5"/>
</dbReference>
<feature type="chain" id="PRO_5012900079" description="Porin" evidence="1">
    <location>
        <begin position="26"/>
        <end position="444"/>
    </location>
</feature>
<dbReference type="AlphaFoldDB" id="A0A290Q877"/>
<dbReference type="EMBL" id="CP023344">
    <property type="protein sequence ID" value="ATC64643.1"/>
    <property type="molecule type" value="Genomic_DNA"/>
</dbReference>
<dbReference type="RefSeq" id="WP_096056274.1">
    <property type="nucleotide sequence ID" value="NZ_CP023344.1"/>
</dbReference>
<proteinExistence type="predicted"/>
<dbReference type="OrthoDB" id="5372286at2"/>
<dbReference type="Proteomes" id="UP000217265">
    <property type="component" value="Chromosome"/>
</dbReference>
<accession>A0A290Q877</accession>
<sequence length="444" mass="47497">MAKNSLKWLALAGVVALGATTVSFAQDSGALLNLLAKKGIITDQEAEDLRAELTSEFAANTSAGKLDMSPSLTKFKIAGDLRVRYQYDNEQANPAGAANNMDRSRYRYRFRLATTASLGAKWTAGLRLESNTGATSTNNDFASGTDNFSKATDAVQVGQVFIQYNDTNVIGADAFDFRLGKFGHKFFNPGVNGFWIDSDINFEGAAQELVYNNLIANSWGLSLRAGEFMLNSNSTAGAVANDPSFLFIAQAELANKQWKIAPTFAAFAAPSAHDAGLNAAALANDTAVYTDLATFLVPVEFSTTLGSKPFAVYATYGINLEGEDRARRLAQTNTVDDDATLGNFGVRYGATKLAKEYQLTAEYRYVGNGAYSSLLLDSDFNGGYLNGEGLIVSGSYNITDSINATVTYFNSFNIEATRAAGGSTNRGNGFGQAQVLQVDLSAKF</sequence>
<evidence type="ECO:0000256" key="1">
    <source>
        <dbReference type="SAM" id="SignalP"/>
    </source>
</evidence>
<reference evidence="2 3" key="1">
    <citation type="submission" date="2017-09" db="EMBL/GenBank/DDBJ databases">
        <title>Complete genome sequence of Verrucomicrobial strain HZ-65, isolated from freshwater.</title>
        <authorList>
            <person name="Choi A."/>
        </authorList>
    </citation>
    <scope>NUCLEOTIDE SEQUENCE [LARGE SCALE GENOMIC DNA]</scope>
    <source>
        <strain evidence="2 3">HZ-65</strain>
    </source>
</reference>
<gene>
    <name evidence="2" type="ORF">CMV30_12125</name>
</gene>
<evidence type="ECO:0000313" key="2">
    <source>
        <dbReference type="EMBL" id="ATC64643.1"/>
    </source>
</evidence>
<protein>
    <recommendedName>
        <fullName evidence="4">Porin</fullName>
    </recommendedName>
</protein>
<name>A0A290Q877_9BACT</name>
<feature type="signal peptide" evidence="1">
    <location>
        <begin position="1"/>
        <end position="25"/>
    </location>
</feature>
<organism evidence="2 3">
    <name type="scientific">Nibricoccus aquaticus</name>
    <dbReference type="NCBI Taxonomy" id="2576891"/>
    <lineage>
        <taxon>Bacteria</taxon>
        <taxon>Pseudomonadati</taxon>
        <taxon>Verrucomicrobiota</taxon>
        <taxon>Opitutia</taxon>
        <taxon>Opitutales</taxon>
        <taxon>Opitutaceae</taxon>
        <taxon>Nibricoccus</taxon>
    </lineage>
</organism>
<dbReference type="Pfam" id="PF16930">
    <property type="entry name" value="Porin_5"/>
    <property type="match status" value="1"/>
</dbReference>
<evidence type="ECO:0008006" key="4">
    <source>
        <dbReference type="Google" id="ProtNLM"/>
    </source>
</evidence>